<gene>
    <name evidence="1" type="ORF">JI739_19675</name>
</gene>
<keyword evidence="2" id="KW-1185">Reference proteome</keyword>
<proteinExistence type="predicted"/>
<dbReference type="AlphaFoldDB" id="A0A936ZJN2"/>
<evidence type="ECO:0000313" key="1">
    <source>
        <dbReference type="EMBL" id="MBL0422574.1"/>
    </source>
</evidence>
<name>A0A936ZJN2_9BURK</name>
<organism evidence="1 2">
    <name type="scientific">Ramlibacter aurantiacus</name>
    <dbReference type="NCBI Taxonomy" id="2801330"/>
    <lineage>
        <taxon>Bacteria</taxon>
        <taxon>Pseudomonadati</taxon>
        <taxon>Pseudomonadota</taxon>
        <taxon>Betaproteobacteria</taxon>
        <taxon>Burkholderiales</taxon>
        <taxon>Comamonadaceae</taxon>
        <taxon>Ramlibacter</taxon>
    </lineage>
</organism>
<protein>
    <submittedName>
        <fullName evidence="1">Uncharacterized protein</fullName>
    </submittedName>
</protein>
<comment type="caution">
    <text evidence="1">The sequence shown here is derived from an EMBL/GenBank/DDBJ whole genome shotgun (WGS) entry which is preliminary data.</text>
</comment>
<dbReference type="EMBL" id="JAEQNA010000008">
    <property type="protein sequence ID" value="MBL0422574.1"/>
    <property type="molecule type" value="Genomic_DNA"/>
</dbReference>
<dbReference type="Proteomes" id="UP000613011">
    <property type="component" value="Unassembled WGS sequence"/>
</dbReference>
<accession>A0A936ZJN2</accession>
<dbReference type="RefSeq" id="WP_201685635.1">
    <property type="nucleotide sequence ID" value="NZ_JAEQNA010000008.1"/>
</dbReference>
<evidence type="ECO:0000313" key="2">
    <source>
        <dbReference type="Proteomes" id="UP000613011"/>
    </source>
</evidence>
<sequence length="421" mass="45721">MTTVKYLHSAMTGAPTLGNSWGALTDLLDAVLVNGFNLKSVAGVTRDGDTVTVNFATAHGFVPEQIIQVAGCDQADYNGQHRVIWTDTNSARFKVTGTPATPATGAAITCKAAPLGFEIGFTGMNKRAYRSPNLAGSRPFIRINDSLPPNAYDTSWAKFARVSIASGMTDIDTYAPGAAIAPYDPNVPDQNELGNKVGGSGGVHGWWKWRYNWLGSGETQGGSGNRSWDLVGDDRGFFIRINHAWGDYSTFYAAGEFTSFKAGDPFNGFIIAHDWWHTAGSSHSYMNDFARPNYSLDFQGKGIMRNWTGIGNYTKFGFCPLNVNNGYQYSGASGDIPFPNGPDASLVLHPCYMKEEFGSNLRGFMPGLFWAHAYRPYTHRQIIDSVTGNAGKKFVYLTMQHGSEPGSTGGFAIDITGPWAR</sequence>
<reference evidence="1" key="1">
    <citation type="submission" date="2021-01" db="EMBL/GenBank/DDBJ databases">
        <title>Ramlibacter sp. strain AW1 16S ribosomal RNA gene Genome sequencing and assembly.</title>
        <authorList>
            <person name="Kang M."/>
        </authorList>
    </citation>
    <scope>NUCLEOTIDE SEQUENCE</scope>
    <source>
        <strain evidence="1">AW1</strain>
    </source>
</reference>